<dbReference type="Proteomes" id="UP000030403">
    <property type="component" value="Unassembled WGS sequence"/>
</dbReference>
<evidence type="ECO:0000313" key="6">
    <source>
        <dbReference type="Proteomes" id="UP000030403"/>
    </source>
</evidence>
<protein>
    <submittedName>
        <fullName evidence="5">Glycerate kinase</fullName>
    </submittedName>
</protein>
<evidence type="ECO:0000313" key="5">
    <source>
        <dbReference type="EMBL" id="KGX91757.1"/>
    </source>
</evidence>
<evidence type="ECO:0000256" key="1">
    <source>
        <dbReference type="ARBA" id="ARBA00006284"/>
    </source>
</evidence>
<keyword evidence="6" id="KW-1185">Reference proteome</keyword>
<accession>A0A0A5I7E5</accession>
<dbReference type="InterPro" id="IPR018197">
    <property type="entry name" value="Glycerate_kinase_RE-like"/>
</dbReference>
<organism evidence="5 6">
    <name type="scientific">Pontibacillus marinus BH030004 = DSM 16465</name>
    <dbReference type="NCBI Taxonomy" id="1385511"/>
    <lineage>
        <taxon>Bacteria</taxon>
        <taxon>Bacillati</taxon>
        <taxon>Bacillota</taxon>
        <taxon>Bacilli</taxon>
        <taxon>Bacillales</taxon>
        <taxon>Bacillaceae</taxon>
        <taxon>Pontibacillus</taxon>
    </lineage>
</organism>
<reference evidence="5 6" key="1">
    <citation type="submission" date="2013-08" db="EMBL/GenBank/DDBJ databases">
        <authorList>
            <person name="Huang J."/>
            <person name="Wang G."/>
        </authorList>
    </citation>
    <scope>NUCLEOTIDE SEQUENCE [LARGE SCALE GENOMIC DNA]</scope>
    <source>
        <strain evidence="5 6">BH030004</strain>
    </source>
</reference>
<evidence type="ECO:0000256" key="2">
    <source>
        <dbReference type="ARBA" id="ARBA00022679"/>
    </source>
</evidence>
<dbReference type="Gene3D" id="3.90.1510.10">
    <property type="entry name" value="Glycerate kinase, domain 2"/>
    <property type="match status" value="1"/>
</dbReference>
<dbReference type="InterPro" id="IPR018193">
    <property type="entry name" value="Glyc_kinase_flavodox-like_fold"/>
</dbReference>
<name>A0A0A5I7E5_9BACI</name>
<dbReference type="SUPFAM" id="SSF110738">
    <property type="entry name" value="Glycerate kinase I"/>
    <property type="match status" value="1"/>
</dbReference>
<sequence length="388" mass="41080">MKVLIAPDSFKGSLSGMDVAKSIETGIKRTDLHTETLPIPMADGGEGTLESLVSATDGEYVETQVLDPLGREITGHYGIMGDEQTAVIELAIASGLPLLDPDELDPKVTTTYGTGQLIRHAIDRGITSFIICVGGSSTNDAGTGILKALGYRFLDHHGNELPQGGLALQDLAYIDDHHVSQKVKEAKFQIACDVNNPFIGLNGASHIFGPQKGATPEEVKHLDHALEVFANVIAKQKGKRLHDVEGAGAAGGTAGGMISCLNAELRPGVDLVMETIGLPELIQKGDIDFVITGEGKLDYQTRFGKVVAGITKLAKPKEIPVIALCGEIEAEDFLGNELSVTSAFSITTGPMSLEGAMQNTRQLLEHSSEQVYQLLLAGARMNLSTVTG</sequence>
<proteinExistence type="inferred from homology"/>
<dbReference type="PANTHER" id="PTHR21599:SF0">
    <property type="entry name" value="GLYCERATE KINASE"/>
    <property type="match status" value="1"/>
</dbReference>
<dbReference type="InterPro" id="IPR036129">
    <property type="entry name" value="Glycerate_kinase_sf"/>
</dbReference>
<dbReference type="EMBL" id="AVPF01000001">
    <property type="protein sequence ID" value="KGX91757.1"/>
    <property type="molecule type" value="Genomic_DNA"/>
</dbReference>
<dbReference type="AlphaFoldDB" id="A0A0A5I7E5"/>
<dbReference type="PIRSF" id="PIRSF006078">
    <property type="entry name" value="GlxK"/>
    <property type="match status" value="1"/>
</dbReference>
<dbReference type="GO" id="GO:0008887">
    <property type="term" value="F:glycerate kinase activity"/>
    <property type="evidence" value="ECO:0007669"/>
    <property type="project" value="UniProtKB-UniRule"/>
</dbReference>
<dbReference type="eggNOG" id="COG1929">
    <property type="taxonomic scope" value="Bacteria"/>
</dbReference>
<dbReference type="OrthoDB" id="9774290at2"/>
<dbReference type="PANTHER" id="PTHR21599">
    <property type="entry name" value="GLYCERATE KINASE"/>
    <property type="match status" value="1"/>
</dbReference>
<comment type="caution">
    <text evidence="5">The sequence shown here is derived from an EMBL/GenBank/DDBJ whole genome shotgun (WGS) entry which is preliminary data.</text>
</comment>
<keyword evidence="3 4" id="KW-0418">Kinase</keyword>
<evidence type="ECO:0000256" key="3">
    <source>
        <dbReference type="ARBA" id="ARBA00022777"/>
    </source>
</evidence>
<keyword evidence="2 4" id="KW-0808">Transferase</keyword>
<dbReference type="RefSeq" id="WP_051254951.1">
    <property type="nucleotide sequence ID" value="NZ_AULJ01000001.1"/>
</dbReference>
<dbReference type="NCBIfam" id="TIGR00045">
    <property type="entry name" value="glycerate kinase"/>
    <property type="match status" value="1"/>
</dbReference>
<dbReference type="InterPro" id="IPR004381">
    <property type="entry name" value="Glycerate_kinase"/>
</dbReference>
<dbReference type="GO" id="GO:0031388">
    <property type="term" value="P:organic acid phosphorylation"/>
    <property type="evidence" value="ECO:0007669"/>
    <property type="project" value="UniProtKB-UniRule"/>
</dbReference>
<comment type="similarity">
    <text evidence="1 4">Belongs to the glycerate kinase type-1 family.</text>
</comment>
<dbReference type="STRING" id="1385511.GCA_000425225_00168"/>
<gene>
    <name evidence="5" type="ORF">N783_00435</name>
</gene>
<dbReference type="Gene3D" id="3.40.50.10350">
    <property type="entry name" value="Glycerate kinase, domain 1"/>
    <property type="match status" value="1"/>
</dbReference>
<dbReference type="Pfam" id="PF02595">
    <property type="entry name" value="Gly_kinase"/>
    <property type="match status" value="1"/>
</dbReference>
<evidence type="ECO:0000256" key="4">
    <source>
        <dbReference type="PIRNR" id="PIRNR006078"/>
    </source>
</evidence>